<dbReference type="Proteomes" id="UP000014139">
    <property type="component" value="Unassembled WGS sequence"/>
</dbReference>
<proteinExistence type="predicted"/>
<dbReference type="PATRIC" id="fig|1292037.4.peg.306"/>
<name>R1I3I0_9PSEU</name>
<gene>
    <name evidence="1" type="ORF">H480_01552</name>
</gene>
<dbReference type="AlphaFoldDB" id="R1I3I0"/>
<comment type="caution">
    <text evidence="1">The sequence shown here is derived from an EMBL/GenBank/DDBJ whole genome shotgun (WGS) entry which is preliminary data.</text>
</comment>
<organism evidence="1 2">
    <name type="scientific">Amycolatopsis vancoresmycina DSM 44592</name>
    <dbReference type="NCBI Taxonomy" id="1292037"/>
    <lineage>
        <taxon>Bacteria</taxon>
        <taxon>Bacillati</taxon>
        <taxon>Actinomycetota</taxon>
        <taxon>Actinomycetes</taxon>
        <taxon>Pseudonocardiales</taxon>
        <taxon>Pseudonocardiaceae</taxon>
        <taxon>Amycolatopsis</taxon>
    </lineage>
</organism>
<evidence type="ECO:0000313" key="1">
    <source>
        <dbReference type="EMBL" id="EOD70360.1"/>
    </source>
</evidence>
<dbReference type="RefSeq" id="WP_003055829.1">
    <property type="nucleotide sequence ID" value="NZ_AOUO01000017.1"/>
</dbReference>
<keyword evidence="2" id="KW-1185">Reference proteome</keyword>
<accession>R1I3I0</accession>
<reference evidence="1 2" key="1">
    <citation type="submission" date="2013-02" db="EMBL/GenBank/DDBJ databases">
        <title>Draft genome sequence of Amycolatopsis vancoresmycina strain DSM 44592T.</title>
        <authorList>
            <person name="Kumar S."/>
            <person name="Kaur N."/>
            <person name="Kaur C."/>
            <person name="Raghava G.P.S."/>
            <person name="Mayilraj S."/>
        </authorList>
    </citation>
    <scope>NUCLEOTIDE SEQUENCE [LARGE SCALE GENOMIC DNA]</scope>
    <source>
        <strain evidence="1 2">DSM 44592</strain>
    </source>
</reference>
<protein>
    <submittedName>
        <fullName evidence="1">Uncharacterized protein</fullName>
    </submittedName>
</protein>
<dbReference type="EMBL" id="AOUO01000017">
    <property type="protein sequence ID" value="EOD70360.1"/>
    <property type="molecule type" value="Genomic_DNA"/>
</dbReference>
<sequence>MTTTLDLTEFRGWPAADRAAFCRAFVKATGQYRGGIASVIDQVIGALSPATANTVEIDTSGVQARNAASACAVLLNFGGISPGPAQPLPAFRTFVKTLLAADVAVSAAYKAAGYPTP</sequence>
<evidence type="ECO:0000313" key="2">
    <source>
        <dbReference type="Proteomes" id="UP000014139"/>
    </source>
</evidence>